<dbReference type="Proteomes" id="UP000176317">
    <property type="component" value="Unassembled WGS sequence"/>
</dbReference>
<name>A0A1F5G4A5_9BACT</name>
<accession>A0A1F5G4A5</accession>
<evidence type="ECO:0000313" key="1">
    <source>
        <dbReference type="EMBL" id="OGD86687.1"/>
    </source>
</evidence>
<dbReference type="AlphaFoldDB" id="A0A1F5G4A5"/>
<reference evidence="1 2" key="1">
    <citation type="journal article" date="2016" name="Nat. Commun.">
        <title>Thousands of microbial genomes shed light on interconnected biogeochemical processes in an aquifer system.</title>
        <authorList>
            <person name="Anantharaman K."/>
            <person name="Brown C.T."/>
            <person name="Hug L.A."/>
            <person name="Sharon I."/>
            <person name="Castelle C.J."/>
            <person name="Probst A.J."/>
            <person name="Thomas B.C."/>
            <person name="Singh A."/>
            <person name="Wilkins M.J."/>
            <person name="Karaoz U."/>
            <person name="Brodie E.L."/>
            <person name="Williams K.H."/>
            <person name="Hubbard S.S."/>
            <person name="Banfield J.F."/>
        </authorList>
    </citation>
    <scope>NUCLEOTIDE SEQUENCE [LARGE SCALE GENOMIC DNA]</scope>
</reference>
<evidence type="ECO:0000313" key="2">
    <source>
        <dbReference type="Proteomes" id="UP000176317"/>
    </source>
</evidence>
<protein>
    <submittedName>
        <fullName evidence="1">Uncharacterized protein</fullName>
    </submittedName>
</protein>
<sequence>MSNKEIEPEKRTRSFSSLKLIRNVAAVTLLIPLLLSADNADASQKANDAANVNNELHLALKGQSVNGINVDPIFTAQNNAEVKPDSSFDLSWDQEYTLKTGLTLFLAGSLLTSWAHSRRQMEAASKPDRRIAKAGIALQGLAFAVIDSVVWSVPA</sequence>
<gene>
    <name evidence="1" type="ORF">A2164_02715</name>
</gene>
<comment type="caution">
    <text evidence="1">The sequence shown here is derived from an EMBL/GenBank/DDBJ whole genome shotgun (WGS) entry which is preliminary data.</text>
</comment>
<dbReference type="EMBL" id="MFAT01000020">
    <property type="protein sequence ID" value="OGD86687.1"/>
    <property type="molecule type" value="Genomic_DNA"/>
</dbReference>
<proteinExistence type="predicted"/>
<organism evidence="1 2">
    <name type="scientific">Candidatus Curtissbacteria bacterium RBG_13_35_7</name>
    <dbReference type="NCBI Taxonomy" id="1797705"/>
    <lineage>
        <taxon>Bacteria</taxon>
        <taxon>Candidatus Curtissiibacteriota</taxon>
    </lineage>
</organism>